<evidence type="ECO:0000256" key="3">
    <source>
        <dbReference type="ARBA" id="ARBA00022692"/>
    </source>
</evidence>
<reference evidence="9" key="1">
    <citation type="journal article" date="2019" name="Int. J. Syst. Evol. Microbiol.">
        <title>The Global Catalogue of Microorganisms (GCM) 10K type strain sequencing project: providing services to taxonomists for standard genome sequencing and annotation.</title>
        <authorList>
            <consortium name="The Broad Institute Genomics Platform"/>
            <consortium name="The Broad Institute Genome Sequencing Center for Infectious Disease"/>
            <person name="Wu L."/>
            <person name="Ma J."/>
        </authorList>
    </citation>
    <scope>NUCLEOTIDE SEQUENCE [LARGE SCALE GENOMIC DNA]</scope>
    <source>
        <strain evidence="9">CGMCC 4.7677</strain>
    </source>
</reference>
<dbReference type="EMBL" id="BNAU01000003">
    <property type="protein sequence ID" value="GHE99598.1"/>
    <property type="molecule type" value="Genomic_DNA"/>
</dbReference>
<dbReference type="Proteomes" id="UP000605897">
    <property type="component" value="Unassembled WGS sequence"/>
</dbReference>
<organism evidence="8 9">
    <name type="scientific">Amycolatopsis deserti</name>
    <dbReference type="NCBI Taxonomy" id="185696"/>
    <lineage>
        <taxon>Bacteria</taxon>
        <taxon>Bacillati</taxon>
        <taxon>Actinomycetota</taxon>
        <taxon>Actinomycetes</taxon>
        <taxon>Pseudonocardiales</taxon>
        <taxon>Pseudonocardiaceae</taxon>
        <taxon>Amycolatopsis</taxon>
    </lineage>
</organism>
<feature type="domain" description="GtrA/DPMS transmembrane" evidence="7">
    <location>
        <begin position="25"/>
        <end position="146"/>
    </location>
</feature>
<dbReference type="InterPro" id="IPR051401">
    <property type="entry name" value="GtrA_CellWall_Glycosyl"/>
</dbReference>
<keyword evidence="5 6" id="KW-0472">Membrane</keyword>
<evidence type="ECO:0000256" key="1">
    <source>
        <dbReference type="ARBA" id="ARBA00004141"/>
    </source>
</evidence>
<comment type="similarity">
    <text evidence="2">Belongs to the GtrA family.</text>
</comment>
<sequence length="160" mass="17045">MVSTEPQEQAVTAKASPGLLGQLVRFALIGGFCALLDLGTYTGLRALGLDYAPWDTVARAISFIIGTTTAFFLNRKFTFSGGRKGGKGQIGGFVLLYGVTFFVAVGVNALMLHVLGEFAFKPTVAWVISQGTATAINFVMLKWVVFREPDVTDVSPESGS</sequence>
<comment type="subcellular location">
    <subcellularLocation>
        <location evidence="1">Membrane</location>
        <topology evidence="1">Multi-pass membrane protein</topology>
    </subcellularLocation>
</comment>
<feature type="transmembrane region" description="Helical" evidence="6">
    <location>
        <begin position="56"/>
        <end position="73"/>
    </location>
</feature>
<keyword evidence="9" id="KW-1185">Reference proteome</keyword>
<accession>A0ABQ3J5Q5</accession>
<dbReference type="Pfam" id="PF04138">
    <property type="entry name" value="GtrA_DPMS_TM"/>
    <property type="match status" value="1"/>
</dbReference>
<keyword evidence="4 6" id="KW-1133">Transmembrane helix</keyword>
<gene>
    <name evidence="8" type="ORF">GCM10017786_35990</name>
</gene>
<evidence type="ECO:0000256" key="6">
    <source>
        <dbReference type="SAM" id="Phobius"/>
    </source>
</evidence>
<protein>
    <recommendedName>
        <fullName evidence="7">GtrA/DPMS transmembrane domain-containing protein</fullName>
    </recommendedName>
</protein>
<comment type="caution">
    <text evidence="8">The sequence shown here is derived from an EMBL/GenBank/DDBJ whole genome shotgun (WGS) entry which is preliminary data.</text>
</comment>
<evidence type="ECO:0000259" key="7">
    <source>
        <dbReference type="Pfam" id="PF04138"/>
    </source>
</evidence>
<dbReference type="RefSeq" id="WP_191245686.1">
    <property type="nucleotide sequence ID" value="NZ_BNAU01000003.1"/>
</dbReference>
<dbReference type="PANTHER" id="PTHR38459:SF6">
    <property type="entry name" value="ARABINOGALACTAN BIOSYNTHESIS RECRUITING PROTEIN RV3789"/>
    <property type="match status" value="1"/>
</dbReference>
<name>A0ABQ3J5Q5_9PSEU</name>
<feature type="transmembrane region" description="Helical" evidence="6">
    <location>
        <begin position="124"/>
        <end position="145"/>
    </location>
</feature>
<dbReference type="PANTHER" id="PTHR38459">
    <property type="entry name" value="PROPHAGE BACTOPRENOL-LINKED GLUCOSE TRANSLOCASE HOMOLOG"/>
    <property type="match status" value="1"/>
</dbReference>
<evidence type="ECO:0000313" key="9">
    <source>
        <dbReference type="Proteomes" id="UP000605897"/>
    </source>
</evidence>
<proteinExistence type="inferred from homology"/>
<evidence type="ECO:0000256" key="2">
    <source>
        <dbReference type="ARBA" id="ARBA00009399"/>
    </source>
</evidence>
<dbReference type="InterPro" id="IPR007267">
    <property type="entry name" value="GtrA_DPMS_TM"/>
</dbReference>
<feature type="transmembrane region" description="Helical" evidence="6">
    <location>
        <begin position="23"/>
        <end position="44"/>
    </location>
</feature>
<evidence type="ECO:0000313" key="8">
    <source>
        <dbReference type="EMBL" id="GHE99598.1"/>
    </source>
</evidence>
<feature type="transmembrane region" description="Helical" evidence="6">
    <location>
        <begin position="94"/>
        <end position="112"/>
    </location>
</feature>
<keyword evidence="3 6" id="KW-0812">Transmembrane</keyword>
<evidence type="ECO:0000256" key="4">
    <source>
        <dbReference type="ARBA" id="ARBA00022989"/>
    </source>
</evidence>
<evidence type="ECO:0000256" key="5">
    <source>
        <dbReference type="ARBA" id="ARBA00023136"/>
    </source>
</evidence>